<dbReference type="NCBIfam" id="NF000586">
    <property type="entry name" value="PRK00011.1"/>
    <property type="match status" value="1"/>
</dbReference>
<dbReference type="GO" id="GO:0004372">
    <property type="term" value="F:glycine hydroxymethyltransferase activity"/>
    <property type="evidence" value="ECO:0007669"/>
    <property type="project" value="InterPro"/>
</dbReference>
<dbReference type="Pfam" id="PF00464">
    <property type="entry name" value="SHMT"/>
    <property type="match status" value="1"/>
</dbReference>
<dbReference type="PANTHER" id="PTHR11680:SF35">
    <property type="entry name" value="SERINE HYDROXYMETHYLTRANSFERASE 1"/>
    <property type="match status" value="1"/>
</dbReference>
<dbReference type="EMBL" id="BARV01001989">
    <property type="protein sequence ID" value="GAI01882.1"/>
    <property type="molecule type" value="Genomic_DNA"/>
</dbReference>
<dbReference type="PROSITE" id="PS00096">
    <property type="entry name" value="SHMT"/>
    <property type="match status" value="1"/>
</dbReference>
<dbReference type="GO" id="GO:0019264">
    <property type="term" value="P:glycine biosynthetic process from serine"/>
    <property type="evidence" value="ECO:0007669"/>
    <property type="project" value="InterPro"/>
</dbReference>
<dbReference type="SUPFAM" id="SSF53383">
    <property type="entry name" value="PLP-dependent transferases"/>
    <property type="match status" value="1"/>
</dbReference>
<dbReference type="GO" id="GO:0030170">
    <property type="term" value="F:pyridoxal phosphate binding"/>
    <property type="evidence" value="ECO:0007669"/>
    <property type="project" value="InterPro"/>
</dbReference>
<organism evidence="10">
    <name type="scientific">marine sediment metagenome</name>
    <dbReference type="NCBI Taxonomy" id="412755"/>
    <lineage>
        <taxon>unclassified sequences</taxon>
        <taxon>metagenomes</taxon>
        <taxon>ecological metagenomes</taxon>
    </lineage>
</organism>
<dbReference type="HAMAP" id="MF_00051">
    <property type="entry name" value="SHMT"/>
    <property type="match status" value="1"/>
</dbReference>
<comment type="similarity">
    <text evidence="3">Belongs to the SHMT family.</text>
</comment>
<evidence type="ECO:0000256" key="2">
    <source>
        <dbReference type="ARBA" id="ARBA00004496"/>
    </source>
</evidence>
<comment type="subcellular location">
    <subcellularLocation>
        <location evidence="2">Cytoplasm</location>
    </subcellularLocation>
</comment>
<reference evidence="10" key="1">
    <citation type="journal article" date="2014" name="Front. Microbiol.">
        <title>High frequency of phylogenetically diverse reductive dehalogenase-homologous genes in deep subseafloor sedimentary metagenomes.</title>
        <authorList>
            <person name="Kawai M."/>
            <person name="Futagami T."/>
            <person name="Toyoda A."/>
            <person name="Takaki Y."/>
            <person name="Nishi S."/>
            <person name="Hori S."/>
            <person name="Arai W."/>
            <person name="Tsubouchi T."/>
            <person name="Morono Y."/>
            <person name="Uchiyama I."/>
            <person name="Ito T."/>
            <person name="Fujiyama A."/>
            <person name="Inagaki F."/>
            <person name="Takami H."/>
        </authorList>
    </citation>
    <scope>NUCLEOTIDE SEQUENCE</scope>
    <source>
        <strain evidence="10">Expedition CK06-06</strain>
    </source>
</reference>
<dbReference type="CDD" id="cd00378">
    <property type="entry name" value="SHMT"/>
    <property type="match status" value="1"/>
</dbReference>
<evidence type="ECO:0000313" key="10">
    <source>
        <dbReference type="EMBL" id="GAI01882.1"/>
    </source>
</evidence>
<gene>
    <name evidence="10" type="ORF">S06H3_05382</name>
</gene>
<comment type="cofactor">
    <cofactor evidence="1">
        <name>pyridoxal 5'-phosphate</name>
        <dbReference type="ChEBI" id="CHEBI:597326"/>
    </cofactor>
</comment>
<feature type="domain" description="Serine hydroxymethyltransferase-like" evidence="9">
    <location>
        <begin position="7"/>
        <end position="382"/>
    </location>
</feature>
<evidence type="ECO:0000259" key="9">
    <source>
        <dbReference type="Pfam" id="PF00464"/>
    </source>
</evidence>
<dbReference type="Gene3D" id="3.40.640.10">
    <property type="entry name" value="Type I PLP-dependent aspartate aminotransferase-like (Major domain)"/>
    <property type="match status" value="1"/>
</dbReference>
<dbReference type="GO" id="GO:0005829">
    <property type="term" value="C:cytosol"/>
    <property type="evidence" value="ECO:0007669"/>
    <property type="project" value="TreeGrafter"/>
</dbReference>
<comment type="caution">
    <text evidence="10">The sequence shown here is derived from an EMBL/GenBank/DDBJ whole genome shotgun (WGS) entry which is preliminary data.</text>
</comment>
<keyword evidence="7" id="KW-0808">Transferase</keyword>
<proteinExistence type="inferred from homology"/>
<accession>X1K4C2</accession>
<evidence type="ECO:0000256" key="3">
    <source>
        <dbReference type="ARBA" id="ARBA00006376"/>
    </source>
</evidence>
<evidence type="ECO:0000256" key="8">
    <source>
        <dbReference type="ARBA" id="ARBA00022898"/>
    </source>
</evidence>
<dbReference type="InterPro" id="IPR001085">
    <property type="entry name" value="Ser_HO-MeTrfase"/>
</dbReference>
<dbReference type="Gene3D" id="3.90.1150.10">
    <property type="entry name" value="Aspartate Aminotransferase, domain 1"/>
    <property type="match status" value="1"/>
</dbReference>
<keyword evidence="5" id="KW-0963">Cytoplasm</keyword>
<dbReference type="FunFam" id="3.40.640.10:FF:000001">
    <property type="entry name" value="Serine hydroxymethyltransferase"/>
    <property type="match status" value="1"/>
</dbReference>
<dbReference type="PANTHER" id="PTHR11680">
    <property type="entry name" value="SERINE HYDROXYMETHYLTRANSFERASE"/>
    <property type="match status" value="1"/>
</dbReference>
<evidence type="ECO:0000256" key="1">
    <source>
        <dbReference type="ARBA" id="ARBA00001933"/>
    </source>
</evidence>
<dbReference type="InterPro" id="IPR049943">
    <property type="entry name" value="Ser_HO-MeTrfase-like"/>
</dbReference>
<dbReference type="InterPro" id="IPR019798">
    <property type="entry name" value="Ser_HO-MeTrfase_PLP_BS"/>
</dbReference>
<keyword evidence="6" id="KW-0554">One-carbon metabolism</keyword>
<dbReference type="InterPro" id="IPR015424">
    <property type="entry name" value="PyrdxlP-dep_Trfase"/>
</dbReference>
<feature type="non-terminal residue" evidence="10">
    <location>
        <position position="400"/>
    </location>
</feature>
<dbReference type="InterPro" id="IPR015422">
    <property type="entry name" value="PyrdxlP-dep_Trfase_small"/>
</dbReference>
<dbReference type="InterPro" id="IPR039429">
    <property type="entry name" value="SHMT-like_dom"/>
</dbReference>
<protein>
    <recommendedName>
        <fullName evidence="9">Serine hydroxymethyltransferase-like domain-containing protein</fullName>
    </recommendedName>
</protein>
<comment type="subunit">
    <text evidence="4">Homodimer.</text>
</comment>
<keyword evidence="8" id="KW-0663">Pyridoxal phosphate</keyword>
<sequence>MGYENLKRGDTVVYATMLKEIERVNTGLELIPSENFPSEATLEALGSVFNDKYSEGYPGKRYYGGNKFIDVIENLAIERAKKLFGAEHVNVQPYSGSPANMEVYLALMNLGDTFMGMKLDQGGHLTHGHKVSFSGKLFNAVQYGVNKETELLDYDEIRKTALEVRPKMIVCGATAYPREIDFKAFHEIAAEVGAISMADIAHIAGLIVGGAHQSPFPYIDVVTTTTHKTLRGPRGAMIMCKERFAKDIDATVFPGMQGGPHDHVTAAMAVAFGEALKPEFKNYARQIVKNARALAESLMENGFRLVTGGTDNHLILADLRSKGVTGKEAETALDIAGITVNKNTIPFDPRKPFDPSGIRLGTPTVTTRGMREAEMKQIGKFITAAIDAKDNREKLEEIQQ</sequence>
<evidence type="ECO:0000256" key="6">
    <source>
        <dbReference type="ARBA" id="ARBA00022563"/>
    </source>
</evidence>
<evidence type="ECO:0000256" key="7">
    <source>
        <dbReference type="ARBA" id="ARBA00022679"/>
    </source>
</evidence>
<name>X1K4C2_9ZZZZ</name>
<dbReference type="InterPro" id="IPR015421">
    <property type="entry name" value="PyrdxlP-dep_Trfase_major"/>
</dbReference>
<evidence type="ECO:0000256" key="5">
    <source>
        <dbReference type="ARBA" id="ARBA00022490"/>
    </source>
</evidence>
<dbReference type="GO" id="GO:0035999">
    <property type="term" value="P:tetrahydrofolate interconversion"/>
    <property type="evidence" value="ECO:0007669"/>
    <property type="project" value="InterPro"/>
</dbReference>
<evidence type="ECO:0000256" key="4">
    <source>
        <dbReference type="ARBA" id="ARBA00011738"/>
    </source>
</evidence>
<dbReference type="PIRSF" id="PIRSF000412">
    <property type="entry name" value="SHMT"/>
    <property type="match status" value="1"/>
</dbReference>
<dbReference type="AlphaFoldDB" id="X1K4C2"/>